<keyword evidence="3" id="KW-1185">Reference proteome</keyword>
<dbReference type="Gene3D" id="3.30.70.1290">
    <property type="entry name" value="Transposase IS200-like"/>
    <property type="match status" value="1"/>
</dbReference>
<evidence type="ECO:0000313" key="2">
    <source>
        <dbReference type="EMBL" id="KAB1064348.1"/>
    </source>
</evidence>
<dbReference type="OrthoDB" id="9794403at2"/>
<evidence type="ECO:0000259" key="1">
    <source>
        <dbReference type="SMART" id="SM01321"/>
    </source>
</evidence>
<dbReference type="RefSeq" id="WP_151167423.1">
    <property type="nucleotide sequence ID" value="NZ_WACR01000005.1"/>
</dbReference>
<dbReference type="SMART" id="SM01321">
    <property type="entry name" value="Y1_Tnp"/>
    <property type="match status" value="1"/>
</dbReference>
<dbReference type="InterPro" id="IPR036515">
    <property type="entry name" value="Transposase_17_sf"/>
</dbReference>
<dbReference type="EMBL" id="WACR01000005">
    <property type="protein sequence ID" value="KAB1064348.1"/>
    <property type="molecule type" value="Genomic_DNA"/>
</dbReference>
<dbReference type="GO" id="GO:0004803">
    <property type="term" value="F:transposase activity"/>
    <property type="evidence" value="ECO:0007669"/>
    <property type="project" value="InterPro"/>
</dbReference>
<feature type="domain" description="Transposase IS200-like" evidence="1">
    <location>
        <begin position="21"/>
        <end position="176"/>
    </location>
</feature>
<dbReference type="Proteomes" id="UP000435357">
    <property type="component" value="Unassembled WGS sequence"/>
</dbReference>
<dbReference type="InterPro" id="IPR002686">
    <property type="entry name" value="Transposase_17"/>
</dbReference>
<organism evidence="2 3">
    <name type="scientific">Salibacter halophilus</name>
    <dbReference type="NCBI Taxonomy" id="1803916"/>
    <lineage>
        <taxon>Bacteria</taxon>
        <taxon>Pseudomonadati</taxon>
        <taxon>Bacteroidota</taxon>
        <taxon>Flavobacteriia</taxon>
        <taxon>Flavobacteriales</taxon>
        <taxon>Salibacteraceae</taxon>
        <taxon>Salibacter</taxon>
    </lineage>
</organism>
<gene>
    <name evidence="2" type="ORF">F3059_06500</name>
</gene>
<dbReference type="PANTHER" id="PTHR36966">
    <property type="entry name" value="REP-ASSOCIATED TYROSINE TRANSPOSASE"/>
    <property type="match status" value="1"/>
</dbReference>
<dbReference type="PANTHER" id="PTHR36966:SF1">
    <property type="entry name" value="REP-ASSOCIATED TYROSINE TRANSPOSASE"/>
    <property type="match status" value="1"/>
</dbReference>
<accession>A0A6N6M8K5</accession>
<sequence length="188" mass="22436">MNYDPNKHHRRSIRLKGYDYSKKGLYFITLCCQDRSSFFGEIDNGENRLNKAGEIVKEEWEKTPLIRENTALHEYIIMPNHFHAIIEILFSKNHEENIGEFKSPSQTIGAIIRGFKGASTKRIKELYFSENQSTCESQFAPKHFSPTDKIWQRNYYESIIRNEKSYYNISRYIRNNPANWEKDKFNHR</sequence>
<dbReference type="SUPFAM" id="SSF143422">
    <property type="entry name" value="Transposase IS200-like"/>
    <property type="match status" value="1"/>
</dbReference>
<dbReference type="AlphaFoldDB" id="A0A6N6M8K5"/>
<evidence type="ECO:0000313" key="3">
    <source>
        <dbReference type="Proteomes" id="UP000435357"/>
    </source>
</evidence>
<reference evidence="2 3" key="1">
    <citation type="submission" date="2019-09" db="EMBL/GenBank/DDBJ databases">
        <title>Genomes of Cryomorphaceae.</title>
        <authorList>
            <person name="Bowman J.P."/>
        </authorList>
    </citation>
    <scope>NUCLEOTIDE SEQUENCE [LARGE SCALE GENOMIC DNA]</scope>
    <source>
        <strain evidence="2 3">KCTC 52047</strain>
    </source>
</reference>
<protein>
    <recommendedName>
        <fullName evidence="1">Transposase IS200-like domain-containing protein</fullName>
    </recommendedName>
</protein>
<dbReference type="InterPro" id="IPR052715">
    <property type="entry name" value="RAYT_transposase"/>
</dbReference>
<comment type="caution">
    <text evidence="2">The sequence shown here is derived from an EMBL/GenBank/DDBJ whole genome shotgun (WGS) entry which is preliminary data.</text>
</comment>
<name>A0A6N6M8K5_9FLAO</name>
<proteinExistence type="predicted"/>
<dbReference type="GO" id="GO:0006313">
    <property type="term" value="P:DNA transposition"/>
    <property type="evidence" value="ECO:0007669"/>
    <property type="project" value="InterPro"/>
</dbReference>
<dbReference type="GO" id="GO:0043565">
    <property type="term" value="F:sequence-specific DNA binding"/>
    <property type="evidence" value="ECO:0007669"/>
    <property type="project" value="TreeGrafter"/>
</dbReference>